<dbReference type="OrthoDB" id="5135119at2759"/>
<feature type="compositionally biased region" description="Polar residues" evidence="2">
    <location>
        <begin position="406"/>
        <end position="419"/>
    </location>
</feature>
<evidence type="ECO:0000313" key="3">
    <source>
        <dbReference type="EMBL" id="ORY96724.1"/>
    </source>
</evidence>
<dbReference type="InterPro" id="IPR007312">
    <property type="entry name" value="Phosphoesterase"/>
</dbReference>
<evidence type="ECO:0000256" key="1">
    <source>
        <dbReference type="ARBA" id="ARBA00022801"/>
    </source>
</evidence>
<accession>A0A1X2HD41</accession>
<proteinExistence type="predicted"/>
<comment type="caution">
    <text evidence="3">The sequence shown here is derived from an EMBL/GenBank/DDBJ whole genome shotgun (WGS) entry which is preliminary data.</text>
</comment>
<reference evidence="3 4" key="1">
    <citation type="submission" date="2016-07" db="EMBL/GenBank/DDBJ databases">
        <title>Pervasive Adenine N6-methylation of Active Genes in Fungi.</title>
        <authorList>
            <consortium name="DOE Joint Genome Institute"/>
            <person name="Mondo S.J."/>
            <person name="Dannebaum R.O."/>
            <person name="Kuo R.C."/>
            <person name="Labutti K."/>
            <person name="Haridas S."/>
            <person name="Kuo A."/>
            <person name="Salamov A."/>
            <person name="Ahrendt S.R."/>
            <person name="Lipzen A."/>
            <person name="Sullivan W."/>
            <person name="Andreopoulos W.B."/>
            <person name="Clum A."/>
            <person name="Lindquist E."/>
            <person name="Daum C."/>
            <person name="Ramamoorthy G.K."/>
            <person name="Gryganskyi A."/>
            <person name="Culley D."/>
            <person name="Magnuson J.K."/>
            <person name="James T.Y."/>
            <person name="O'Malley M.A."/>
            <person name="Stajich J.E."/>
            <person name="Spatafora J.W."/>
            <person name="Visel A."/>
            <person name="Grigoriev I.V."/>
        </authorList>
    </citation>
    <scope>NUCLEOTIDE SEQUENCE [LARGE SCALE GENOMIC DNA]</scope>
    <source>
        <strain evidence="3 4">NRRL 2496</strain>
    </source>
</reference>
<evidence type="ECO:0000313" key="4">
    <source>
        <dbReference type="Proteomes" id="UP000242180"/>
    </source>
</evidence>
<feature type="non-terminal residue" evidence="3">
    <location>
        <position position="1"/>
    </location>
</feature>
<keyword evidence="4" id="KW-1185">Reference proteome</keyword>
<keyword evidence="1" id="KW-0378">Hydrolase</keyword>
<dbReference type="SUPFAM" id="SSF53649">
    <property type="entry name" value="Alkaline phosphatase-like"/>
    <property type="match status" value="1"/>
</dbReference>
<gene>
    <name evidence="3" type="ORF">BCR43DRAFT_440117</name>
</gene>
<dbReference type="PANTHER" id="PTHR31956:SF1">
    <property type="entry name" value="NON-SPECIFIC PHOSPHOLIPASE C1"/>
    <property type="match status" value="1"/>
</dbReference>
<protein>
    <submittedName>
        <fullName evidence="3">Phosphoesterase</fullName>
    </submittedName>
</protein>
<dbReference type="STRING" id="13706.A0A1X2HD41"/>
<dbReference type="InParanoid" id="A0A1X2HD41"/>
<dbReference type="GO" id="GO:0042578">
    <property type="term" value="F:phosphoric ester hydrolase activity"/>
    <property type="evidence" value="ECO:0007669"/>
    <property type="project" value="UniProtKB-ARBA"/>
</dbReference>
<dbReference type="PANTHER" id="PTHR31956">
    <property type="entry name" value="NON-SPECIFIC PHOSPHOLIPASE C4-RELATED"/>
    <property type="match status" value="1"/>
</dbReference>
<feature type="region of interest" description="Disordered" evidence="2">
    <location>
        <begin position="392"/>
        <end position="419"/>
    </location>
</feature>
<dbReference type="Gene3D" id="3.40.720.10">
    <property type="entry name" value="Alkaline Phosphatase, subunit A"/>
    <property type="match status" value="2"/>
</dbReference>
<dbReference type="Pfam" id="PF04185">
    <property type="entry name" value="Phosphoesterase"/>
    <property type="match status" value="1"/>
</dbReference>
<dbReference type="GO" id="GO:0009395">
    <property type="term" value="P:phospholipid catabolic process"/>
    <property type="evidence" value="ECO:0007669"/>
    <property type="project" value="TreeGrafter"/>
</dbReference>
<dbReference type="Proteomes" id="UP000242180">
    <property type="component" value="Unassembled WGS sequence"/>
</dbReference>
<evidence type="ECO:0000256" key="2">
    <source>
        <dbReference type="SAM" id="MobiDB-lite"/>
    </source>
</evidence>
<dbReference type="EMBL" id="MCGN01000005">
    <property type="protein sequence ID" value="ORY96724.1"/>
    <property type="molecule type" value="Genomic_DNA"/>
</dbReference>
<sequence length="419" mass="46937">GASEKIKNVVLLMMENRSFDRMMGFFKYIDNLIGKKEFNYVQPNDTSSTKVYATSNGLLKDPLDPPHGYEQVTYQITGNASMPSNAKFKHAPMSGFVGSFAKEFPDVANNVTALQQAVDAFDPSSIPITYELASNYTIIDRYFSSFPGSTMPNRMFAHSATSHGEVNTDGIKYIPGYPQRTIFHNLDDAGIKWRNYYQIVPSLLVFNKMRLSALDNYKNWATFKSDAKEGKLPPYSFIDPAYFSIPRCIPENDDHPPSDVAEGEKLIKEVYEALRASPQWNETLFIVTFDEHGGYFDHVPTPLEAPNPDNITADDFDFDRLGVRVPMILISPWVEKGGVIHGAKGPYANSEYEHSSIPATIKKLFNLPKFLNKRDAWAGTFEHAISLDKPRQDCPVTLSEPPAPAENNTNTKFGKSSIA</sequence>
<dbReference type="InterPro" id="IPR017850">
    <property type="entry name" value="Alkaline_phosphatase_core_sf"/>
</dbReference>
<organism evidence="3 4">
    <name type="scientific">Syncephalastrum racemosum</name>
    <name type="common">Filamentous fungus</name>
    <dbReference type="NCBI Taxonomy" id="13706"/>
    <lineage>
        <taxon>Eukaryota</taxon>
        <taxon>Fungi</taxon>
        <taxon>Fungi incertae sedis</taxon>
        <taxon>Mucoromycota</taxon>
        <taxon>Mucoromycotina</taxon>
        <taxon>Mucoromycetes</taxon>
        <taxon>Mucorales</taxon>
        <taxon>Syncephalastraceae</taxon>
        <taxon>Syncephalastrum</taxon>
    </lineage>
</organism>
<dbReference type="AlphaFoldDB" id="A0A1X2HD41"/>
<name>A0A1X2HD41_SYNRA</name>